<dbReference type="InterPro" id="IPR025713">
    <property type="entry name" value="MotB-like_N_dom"/>
</dbReference>
<evidence type="ECO:0000259" key="10">
    <source>
        <dbReference type="PROSITE" id="PS51123"/>
    </source>
</evidence>
<feature type="transmembrane region" description="Helical" evidence="9">
    <location>
        <begin position="29"/>
        <end position="51"/>
    </location>
</feature>
<keyword evidence="5 9" id="KW-1133">Transmembrane helix</keyword>
<dbReference type="Proteomes" id="UP000000686">
    <property type="component" value="Chromosome"/>
</dbReference>
<accession>F6AKJ2</accession>
<keyword evidence="3" id="KW-1003">Cell membrane</keyword>
<dbReference type="InterPro" id="IPR050330">
    <property type="entry name" value="Bact_OuterMem_StrucFunc"/>
</dbReference>
<evidence type="ECO:0000256" key="7">
    <source>
        <dbReference type="PROSITE-ProRule" id="PRU00473"/>
    </source>
</evidence>
<feature type="region of interest" description="Disordered" evidence="8">
    <location>
        <begin position="1"/>
        <end position="26"/>
    </location>
</feature>
<dbReference type="PANTHER" id="PTHR30329">
    <property type="entry name" value="STATOR ELEMENT OF FLAGELLAR MOTOR COMPLEX"/>
    <property type="match status" value="1"/>
</dbReference>
<dbReference type="STRING" id="743720.Psefu_3026"/>
<dbReference type="SUPFAM" id="SSF103088">
    <property type="entry name" value="OmpA-like"/>
    <property type="match status" value="1"/>
</dbReference>
<dbReference type="eggNOG" id="COG1360">
    <property type="taxonomic scope" value="Bacteria"/>
</dbReference>
<evidence type="ECO:0000313" key="12">
    <source>
        <dbReference type="Proteomes" id="UP000000686"/>
    </source>
</evidence>
<keyword evidence="12" id="KW-1185">Reference proteome</keyword>
<dbReference type="HOGENOM" id="CLU_016890_3_2_6"/>
<evidence type="ECO:0000256" key="5">
    <source>
        <dbReference type="ARBA" id="ARBA00022989"/>
    </source>
</evidence>
<dbReference type="PROSITE" id="PS51123">
    <property type="entry name" value="OMPA_2"/>
    <property type="match status" value="1"/>
</dbReference>
<keyword evidence="4 9" id="KW-0812">Transmembrane</keyword>
<dbReference type="InterPro" id="IPR006665">
    <property type="entry name" value="OmpA-like"/>
</dbReference>
<dbReference type="PANTHER" id="PTHR30329:SF21">
    <property type="entry name" value="LIPOPROTEIN YIAD-RELATED"/>
    <property type="match status" value="1"/>
</dbReference>
<dbReference type="EMBL" id="CP002727">
    <property type="protein sequence ID" value="AEF22990.1"/>
    <property type="molecule type" value="Genomic_DNA"/>
</dbReference>
<comment type="subcellular location">
    <subcellularLocation>
        <location evidence="1">Cell membrane</location>
        <topology evidence="1">Single-pass membrane protein</topology>
    </subcellularLocation>
</comment>
<dbReference type="Pfam" id="PF00691">
    <property type="entry name" value="OmpA"/>
    <property type="match status" value="1"/>
</dbReference>
<evidence type="ECO:0000256" key="4">
    <source>
        <dbReference type="ARBA" id="ARBA00022692"/>
    </source>
</evidence>
<evidence type="ECO:0000256" key="9">
    <source>
        <dbReference type="SAM" id="Phobius"/>
    </source>
</evidence>
<comment type="similarity">
    <text evidence="2">Belongs to the MotB family.</text>
</comment>
<dbReference type="AlphaFoldDB" id="F6AKJ2"/>
<evidence type="ECO:0000256" key="2">
    <source>
        <dbReference type="ARBA" id="ARBA00008914"/>
    </source>
</evidence>
<dbReference type="Gene3D" id="3.30.1330.60">
    <property type="entry name" value="OmpA-like domain"/>
    <property type="match status" value="1"/>
</dbReference>
<gene>
    <name evidence="11" type="ordered locus">Psefu_3026</name>
</gene>
<dbReference type="CDD" id="cd07185">
    <property type="entry name" value="OmpA_C-like"/>
    <property type="match status" value="1"/>
</dbReference>
<name>F6AKJ2_PSEF1</name>
<dbReference type="GO" id="GO:0005886">
    <property type="term" value="C:plasma membrane"/>
    <property type="evidence" value="ECO:0007669"/>
    <property type="project" value="UniProtKB-SubCell"/>
</dbReference>
<protein>
    <submittedName>
        <fullName evidence="11">OmpA/MotB domain protein</fullName>
    </submittedName>
</protein>
<organism evidence="11 12">
    <name type="scientific">Pseudomonas fulva (strain 12-X)</name>
    <dbReference type="NCBI Taxonomy" id="743720"/>
    <lineage>
        <taxon>Bacteria</taxon>
        <taxon>Pseudomonadati</taxon>
        <taxon>Pseudomonadota</taxon>
        <taxon>Gammaproteobacteria</taxon>
        <taxon>Pseudomonadales</taxon>
        <taxon>Pseudomonadaceae</taxon>
        <taxon>Pseudomonas</taxon>
    </lineage>
</organism>
<evidence type="ECO:0000256" key="8">
    <source>
        <dbReference type="SAM" id="MobiDB-lite"/>
    </source>
</evidence>
<dbReference type="KEGG" id="pfv:Psefu_3026"/>
<dbReference type="InterPro" id="IPR036737">
    <property type="entry name" value="OmpA-like_sf"/>
</dbReference>
<proteinExistence type="inferred from homology"/>
<evidence type="ECO:0000256" key="1">
    <source>
        <dbReference type="ARBA" id="ARBA00004162"/>
    </source>
</evidence>
<keyword evidence="6 7" id="KW-0472">Membrane</keyword>
<feature type="region of interest" description="Disordered" evidence="8">
    <location>
        <begin position="85"/>
        <end position="127"/>
    </location>
</feature>
<reference evidence="11 12" key="1">
    <citation type="submission" date="2011-04" db="EMBL/GenBank/DDBJ databases">
        <title>Complete sequence of Pseudomonas fulva 12-X.</title>
        <authorList>
            <consortium name="US DOE Joint Genome Institute"/>
            <person name="Lucas S."/>
            <person name="Han J."/>
            <person name="Lapidus A."/>
            <person name="Cheng J.-F."/>
            <person name="Goodwin L."/>
            <person name="Pitluck S."/>
            <person name="Peters L."/>
            <person name="Mikhailova N."/>
            <person name="Pagani I."/>
            <person name="Davenport K."/>
            <person name="Han C."/>
            <person name="Tapia R."/>
            <person name="Land M."/>
            <person name="Hauser L."/>
            <person name="Kyrpides N."/>
            <person name="Ivanova N."/>
            <person name="Pagani I."/>
            <person name="Lcollab F.I."/>
            <person name="Woyke T."/>
        </authorList>
    </citation>
    <scope>NUCLEOTIDE SEQUENCE [LARGE SCALE GENOMIC DNA]</scope>
    <source>
        <strain evidence="12">12-X</strain>
    </source>
</reference>
<dbReference type="Pfam" id="PF13677">
    <property type="entry name" value="MotB_plug"/>
    <property type="match status" value="1"/>
</dbReference>
<dbReference type="RefSeq" id="WP_013792117.1">
    <property type="nucleotide sequence ID" value="NC_015556.1"/>
</dbReference>
<evidence type="ECO:0000313" key="11">
    <source>
        <dbReference type="EMBL" id="AEF22990.1"/>
    </source>
</evidence>
<evidence type="ECO:0000256" key="6">
    <source>
        <dbReference type="ARBA" id="ARBA00023136"/>
    </source>
</evidence>
<evidence type="ECO:0000256" key="3">
    <source>
        <dbReference type="ARBA" id="ARBA00022475"/>
    </source>
</evidence>
<feature type="domain" description="OmpA-like" evidence="10">
    <location>
        <begin position="162"/>
        <end position="281"/>
    </location>
</feature>
<sequence>MSKRGAAQGHEIIIKRRSRKGHEEGHGGAWKVAFADFTMAMMALFMVLWIVNPRNEMTSPSQGDMLTNPLVDGGAGVFEGTSRTPLEFDGVSVPRPQPERPSDEYASGQMQSGEVGEASEAQPVRHYGSASDMQSLATLLEQIKKQLDAEANLEVEIVPQGLRLVLKDDAQRFMFARGSAKIDPHFLALLGGLSAVLAGADNKLIISGHTDSTAFRSITGYDNWNLSGDRALQARRVMVEKGIAVARVLQVTAHADGMPIRPDQPEDGANRRVEILLLTDQAEALYRQLFDSTALRARVSEQGAQLLGASEPQRGAKAL</sequence>
<dbReference type="OrthoDB" id="9809186at2"/>